<feature type="region of interest" description="Disordered" evidence="1">
    <location>
        <begin position="216"/>
        <end position="344"/>
    </location>
</feature>
<evidence type="ECO:0000313" key="2">
    <source>
        <dbReference type="EMBL" id="SOD66645.1"/>
    </source>
</evidence>
<name>A0A286E6V9_9ACTN</name>
<feature type="compositionally biased region" description="Low complexity" evidence="1">
    <location>
        <begin position="290"/>
        <end position="344"/>
    </location>
</feature>
<evidence type="ECO:0000256" key="1">
    <source>
        <dbReference type="SAM" id="MobiDB-lite"/>
    </source>
</evidence>
<dbReference type="AlphaFoldDB" id="A0A286E6V9"/>
<feature type="region of interest" description="Disordered" evidence="1">
    <location>
        <begin position="130"/>
        <end position="182"/>
    </location>
</feature>
<gene>
    <name evidence="2" type="ORF">SAMN06297387_12668</name>
</gene>
<evidence type="ECO:0000313" key="3">
    <source>
        <dbReference type="Proteomes" id="UP000219072"/>
    </source>
</evidence>
<feature type="compositionally biased region" description="Low complexity" evidence="1">
    <location>
        <begin position="171"/>
        <end position="182"/>
    </location>
</feature>
<proteinExistence type="predicted"/>
<reference evidence="2 3" key="1">
    <citation type="submission" date="2017-09" db="EMBL/GenBank/DDBJ databases">
        <authorList>
            <person name="Ehlers B."/>
            <person name="Leendertz F.H."/>
        </authorList>
    </citation>
    <scope>NUCLEOTIDE SEQUENCE [LARGE SCALE GENOMIC DNA]</scope>
    <source>
        <strain evidence="2 3">CGMCC 4.7095</strain>
    </source>
</reference>
<feature type="compositionally biased region" description="Polar residues" evidence="1">
    <location>
        <begin position="270"/>
        <end position="283"/>
    </location>
</feature>
<accession>A0A286E6V9</accession>
<feature type="compositionally biased region" description="Basic residues" evidence="1">
    <location>
        <begin position="148"/>
        <end position="160"/>
    </location>
</feature>
<keyword evidence="3" id="KW-1185">Reference proteome</keyword>
<dbReference type="Proteomes" id="UP000219072">
    <property type="component" value="Unassembled WGS sequence"/>
</dbReference>
<dbReference type="EMBL" id="OCNE01000026">
    <property type="protein sequence ID" value="SOD66645.1"/>
    <property type="molecule type" value="Genomic_DNA"/>
</dbReference>
<protein>
    <submittedName>
        <fullName evidence="2">Uncharacterized protein</fullName>
    </submittedName>
</protein>
<feature type="compositionally biased region" description="Low complexity" evidence="1">
    <location>
        <begin position="130"/>
        <end position="147"/>
    </location>
</feature>
<organism evidence="2 3">
    <name type="scientific">Streptomyces zhaozhouensis</name>
    <dbReference type="NCBI Taxonomy" id="1300267"/>
    <lineage>
        <taxon>Bacteria</taxon>
        <taxon>Bacillati</taxon>
        <taxon>Actinomycetota</taxon>
        <taxon>Actinomycetes</taxon>
        <taxon>Kitasatosporales</taxon>
        <taxon>Streptomycetaceae</taxon>
        <taxon>Streptomyces</taxon>
    </lineage>
</organism>
<sequence>MGVRCGCGAWSRAGRWGVARAVPRAPGVRRGVRRQRAGGARGASRRVEGEVGRSRRGRGRREEADPVDGGAPDGGQPRVLQGALLRPQAEDRRVVVQQQPPPRRAEQQAARVGPAAGGWVVTRCSASACGGASSRQRSVTATSARSPSRPRRSVTVRCHSRTPASGGQVPARSSANEAASSASRAETSVAACWAPAACGRSLTSGRLCQAEPVVQTPWRSGPGVVASGVPTPRSISTGAPRWATRKEPTSLWLRDSPLWPPFAARKRPSGSPSRSLATSNWVSGSHRWRTSGGRARPSARAAPQASSSSGATSRASETSGASSEAAGAVAAASAVTSRSPTRAP</sequence>
<feature type="region of interest" description="Disordered" evidence="1">
    <location>
        <begin position="23"/>
        <end position="111"/>
    </location>
</feature>